<name>A0A848J8I4_9BACT</name>
<proteinExistence type="predicted"/>
<dbReference type="RefSeq" id="WP_169685166.1">
    <property type="nucleotide sequence ID" value="NZ_JABBNU010000016.1"/>
</dbReference>
<gene>
    <name evidence="2" type="ORF">HH304_20490</name>
</gene>
<dbReference type="AlphaFoldDB" id="A0A848J8I4"/>
<dbReference type="InterPro" id="IPR045749">
    <property type="entry name" value="DUF6090"/>
</dbReference>
<organism evidence="2 3">
    <name type="scientific">Marinigracilibium pacificum</name>
    <dbReference type="NCBI Taxonomy" id="2729599"/>
    <lineage>
        <taxon>Bacteria</taxon>
        <taxon>Pseudomonadati</taxon>
        <taxon>Bacteroidota</taxon>
        <taxon>Cytophagia</taxon>
        <taxon>Cytophagales</taxon>
        <taxon>Flammeovirgaceae</taxon>
        <taxon>Marinigracilibium</taxon>
    </lineage>
</organism>
<evidence type="ECO:0000313" key="2">
    <source>
        <dbReference type="EMBL" id="NMM50800.1"/>
    </source>
</evidence>
<dbReference type="Proteomes" id="UP000559010">
    <property type="component" value="Unassembled WGS sequence"/>
</dbReference>
<keyword evidence="3" id="KW-1185">Reference proteome</keyword>
<evidence type="ECO:0000313" key="3">
    <source>
        <dbReference type="Proteomes" id="UP000559010"/>
    </source>
</evidence>
<evidence type="ECO:0000256" key="1">
    <source>
        <dbReference type="SAM" id="Phobius"/>
    </source>
</evidence>
<keyword evidence="1" id="KW-0812">Transmembrane</keyword>
<sequence length="221" mass="26322">MKNRILTHLKRFIFEFVIVTLGILSAFSINKWDENRKLKAEEITSYKALKSDLESELFVFSFYKKPLINARQYLKPVLENNHENIDSLLTYLHTGFDLQERNATYINLKYSGKLGLISNDKIKSRVTMYYETYYQGLESMSNWNYDFNLNFLQPYMIANFKFNPDESDILENLKQDEFLNLIRSRYQLVEYNISTIEKSENLINKIIEEIDAELIEQEKDV</sequence>
<keyword evidence="1" id="KW-1133">Transmembrane helix</keyword>
<dbReference type="EMBL" id="JABBNU010000016">
    <property type="protein sequence ID" value="NMM50800.1"/>
    <property type="molecule type" value="Genomic_DNA"/>
</dbReference>
<keyword evidence="1" id="KW-0472">Membrane</keyword>
<feature type="transmembrane region" description="Helical" evidence="1">
    <location>
        <begin position="12"/>
        <end position="29"/>
    </location>
</feature>
<accession>A0A848J8I4</accession>
<comment type="caution">
    <text evidence="2">The sequence shown here is derived from an EMBL/GenBank/DDBJ whole genome shotgun (WGS) entry which is preliminary data.</text>
</comment>
<reference evidence="2 3" key="1">
    <citation type="submission" date="2020-04" db="EMBL/GenBank/DDBJ databases">
        <title>Flammeovirgaceae bacterium KN852 isolated from deep sea.</title>
        <authorList>
            <person name="Zhang D.-C."/>
        </authorList>
    </citation>
    <scope>NUCLEOTIDE SEQUENCE [LARGE SCALE GENOMIC DNA]</scope>
    <source>
        <strain evidence="2 3">KN852</strain>
    </source>
</reference>
<dbReference type="Pfam" id="PF19578">
    <property type="entry name" value="DUF6090"/>
    <property type="match status" value="1"/>
</dbReference>
<protein>
    <submittedName>
        <fullName evidence="2">Uncharacterized protein</fullName>
    </submittedName>
</protein>